<dbReference type="InterPro" id="IPR021725">
    <property type="entry name" value="Cdd1"/>
</dbReference>
<keyword evidence="2" id="KW-1185">Reference proteome</keyword>
<evidence type="ECO:0000313" key="1">
    <source>
        <dbReference type="EMBL" id="MEK8045836.1"/>
    </source>
</evidence>
<proteinExistence type="predicted"/>
<sequence length="116" mass="12717">MTTLDQAARRRVAIKSPKAASASACEALEQLPNVGPAMAGDLRQLGVHTPQHLIGQDAWQLYRALEQATGKRQDPCVLDTLMAVIDFMQGAEPKPWWAYTAERKRQHGQCLGLPPA</sequence>
<organism evidence="1 2">
    <name type="scientific">Ideonella margarita</name>
    <dbReference type="NCBI Taxonomy" id="2984191"/>
    <lineage>
        <taxon>Bacteria</taxon>
        <taxon>Pseudomonadati</taxon>
        <taxon>Pseudomonadota</taxon>
        <taxon>Betaproteobacteria</taxon>
        <taxon>Burkholderiales</taxon>
        <taxon>Sphaerotilaceae</taxon>
        <taxon>Ideonella</taxon>
    </lineage>
</organism>
<dbReference type="Proteomes" id="UP001379945">
    <property type="component" value="Unassembled WGS sequence"/>
</dbReference>
<protein>
    <submittedName>
        <fullName evidence="1">Helix-hairpin-helix domain-containing protein</fullName>
    </submittedName>
</protein>
<name>A0ABU9C1V2_9BURK</name>
<evidence type="ECO:0000313" key="2">
    <source>
        <dbReference type="Proteomes" id="UP001379945"/>
    </source>
</evidence>
<dbReference type="RefSeq" id="WP_341398122.1">
    <property type="nucleotide sequence ID" value="NZ_JBBUTI010000004.1"/>
</dbReference>
<gene>
    <name evidence="1" type="ORF">AACH00_05690</name>
</gene>
<comment type="caution">
    <text evidence="1">The sequence shown here is derived from an EMBL/GenBank/DDBJ whole genome shotgun (WGS) entry which is preliminary data.</text>
</comment>
<accession>A0ABU9C1V2</accession>
<dbReference type="EMBL" id="JBBUTI010000004">
    <property type="protein sequence ID" value="MEK8045836.1"/>
    <property type="molecule type" value="Genomic_DNA"/>
</dbReference>
<reference evidence="1 2" key="1">
    <citation type="submission" date="2024-04" db="EMBL/GenBank/DDBJ databases">
        <title>Novel species of the genus Ideonella isolated from streams.</title>
        <authorList>
            <person name="Lu H."/>
        </authorList>
    </citation>
    <scope>NUCLEOTIDE SEQUENCE [LARGE SCALE GENOMIC DNA]</scope>
    <source>
        <strain evidence="1 2">LYT19W</strain>
    </source>
</reference>
<dbReference type="Gene3D" id="1.10.150.20">
    <property type="entry name" value="5' to 3' exonuclease, C-terminal subdomain"/>
    <property type="match status" value="1"/>
</dbReference>
<dbReference type="Pfam" id="PF11731">
    <property type="entry name" value="Cdd1"/>
    <property type="match status" value="1"/>
</dbReference>